<keyword evidence="3" id="KW-1185">Reference proteome</keyword>
<comment type="caution">
    <text evidence="2">The sequence shown here is derived from an EMBL/GenBank/DDBJ whole genome shotgun (WGS) entry which is preliminary data.</text>
</comment>
<evidence type="ECO:0000256" key="1">
    <source>
        <dbReference type="SAM" id="MobiDB-lite"/>
    </source>
</evidence>
<gene>
    <name evidence="2" type="ORF">LTR24_008213</name>
</gene>
<dbReference type="EMBL" id="JAVRRG010000137">
    <property type="protein sequence ID" value="KAK5081459.1"/>
    <property type="molecule type" value="Genomic_DNA"/>
</dbReference>
<dbReference type="Proteomes" id="UP001345013">
    <property type="component" value="Unassembled WGS sequence"/>
</dbReference>
<accession>A0ABR0K0P5</accession>
<feature type="region of interest" description="Disordered" evidence="1">
    <location>
        <begin position="82"/>
        <end position="101"/>
    </location>
</feature>
<sequence>MLHHELGRSSGDADPGQEEQAADTLGMFAYKHLWQEPDWVAFLVAHHLVHGQTELDTDKVSPVSTEKTQSVVPQLVPVFTSSLSETSRMPPTGLFSDPPKA</sequence>
<proteinExistence type="predicted"/>
<evidence type="ECO:0000313" key="3">
    <source>
        <dbReference type="Proteomes" id="UP001345013"/>
    </source>
</evidence>
<protein>
    <submittedName>
        <fullName evidence="2">Uncharacterized protein</fullName>
    </submittedName>
</protein>
<organism evidence="2 3">
    <name type="scientific">Lithohypha guttulata</name>
    <dbReference type="NCBI Taxonomy" id="1690604"/>
    <lineage>
        <taxon>Eukaryota</taxon>
        <taxon>Fungi</taxon>
        <taxon>Dikarya</taxon>
        <taxon>Ascomycota</taxon>
        <taxon>Pezizomycotina</taxon>
        <taxon>Eurotiomycetes</taxon>
        <taxon>Chaetothyriomycetidae</taxon>
        <taxon>Chaetothyriales</taxon>
        <taxon>Trichomeriaceae</taxon>
        <taxon>Lithohypha</taxon>
    </lineage>
</organism>
<feature type="region of interest" description="Disordered" evidence="1">
    <location>
        <begin position="1"/>
        <end position="20"/>
    </location>
</feature>
<reference evidence="2 3" key="1">
    <citation type="submission" date="2023-08" db="EMBL/GenBank/DDBJ databases">
        <title>Black Yeasts Isolated from many extreme environments.</title>
        <authorList>
            <person name="Coleine C."/>
            <person name="Stajich J.E."/>
            <person name="Selbmann L."/>
        </authorList>
    </citation>
    <scope>NUCLEOTIDE SEQUENCE [LARGE SCALE GENOMIC DNA]</scope>
    <source>
        <strain evidence="2 3">CCFEE 5885</strain>
    </source>
</reference>
<evidence type="ECO:0000313" key="2">
    <source>
        <dbReference type="EMBL" id="KAK5081459.1"/>
    </source>
</evidence>
<name>A0ABR0K0P5_9EURO</name>